<dbReference type="EMBL" id="CM047592">
    <property type="protein sequence ID" value="KAI9917248.1"/>
    <property type="molecule type" value="Genomic_DNA"/>
</dbReference>
<accession>A0ACC0WGM3</accession>
<evidence type="ECO:0000313" key="2">
    <source>
        <dbReference type="Proteomes" id="UP001163321"/>
    </source>
</evidence>
<name>A0ACC0WGM3_9STRA</name>
<dbReference type="Proteomes" id="UP001163321">
    <property type="component" value="Chromosome 13"/>
</dbReference>
<organism evidence="1 2">
    <name type="scientific">Peronosclerospora sorghi</name>
    <dbReference type="NCBI Taxonomy" id="230839"/>
    <lineage>
        <taxon>Eukaryota</taxon>
        <taxon>Sar</taxon>
        <taxon>Stramenopiles</taxon>
        <taxon>Oomycota</taxon>
        <taxon>Peronosporomycetes</taxon>
        <taxon>Peronosporales</taxon>
        <taxon>Peronosporaceae</taxon>
        <taxon>Peronosclerospora</taxon>
    </lineage>
</organism>
<protein>
    <submittedName>
        <fullName evidence="1">Uncharacterized protein</fullName>
    </submittedName>
</protein>
<reference evidence="1 2" key="1">
    <citation type="journal article" date="2022" name="bioRxiv">
        <title>The genome of the oomycete Peronosclerospora sorghi, a cosmopolitan pathogen of maize and sorghum, is inflated with dispersed pseudogenes.</title>
        <authorList>
            <person name="Fletcher K."/>
            <person name="Martin F."/>
            <person name="Isakeit T."/>
            <person name="Cavanaugh K."/>
            <person name="Magill C."/>
            <person name="Michelmore R."/>
        </authorList>
    </citation>
    <scope>NUCLEOTIDE SEQUENCE [LARGE SCALE GENOMIC DNA]</scope>
    <source>
        <strain evidence="1">P6</strain>
    </source>
</reference>
<gene>
    <name evidence="1" type="ORF">PsorP6_012586</name>
</gene>
<proteinExistence type="predicted"/>
<comment type="caution">
    <text evidence="1">The sequence shown here is derived from an EMBL/GenBank/DDBJ whole genome shotgun (WGS) entry which is preliminary data.</text>
</comment>
<sequence length="137" mass="14959">MEQRTRRFLLEKASSLKLDKFQLDDLAQCICSILDRRRQGLAPMAAITALEPLGVLLHAPEGNCVRATNPENASAPLQFVPHQVRGFLNAFEKGVVAGPEFDKCIACSPKVLSAYVADGFDMLASACNCTTYLDELT</sequence>
<keyword evidence="2" id="KW-1185">Reference proteome</keyword>
<evidence type="ECO:0000313" key="1">
    <source>
        <dbReference type="EMBL" id="KAI9917248.1"/>
    </source>
</evidence>